<organism evidence="1 2">
    <name type="scientific">Methylobacterium brachythecii</name>
    <dbReference type="NCBI Taxonomy" id="1176177"/>
    <lineage>
        <taxon>Bacteria</taxon>
        <taxon>Pseudomonadati</taxon>
        <taxon>Pseudomonadota</taxon>
        <taxon>Alphaproteobacteria</taxon>
        <taxon>Hyphomicrobiales</taxon>
        <taxon>Methylobacteriaceae</taxon>
        <taxon>Methylobacterium</taxon>
    </lineage>
</organism>
<name>A0ABQ6DCL3_9HYPH</name>
<protein>
    <recommendedName>
        <fullName evidence="3">HNH endonuclease</fullName>
    </recommendedName>
</protein>
<proteinExistence type="predicted"/>
<reference evidence="2" key="1">
    <citation type="journal article" date="2019" name="Int. J. Syst. Evol. Microbiol.">
        <title>The Global Catalogue of Microorganisms (GCM) 10K type strain sequencing project: providing services to taxonomists for standard genome sequencing and annotation.</title>
        <authorList>
            <consortium name="The Broad Institute Genomics Platform"/>
            <consortium name="The Broad Institute Genome Sequencing Center for Infectious Disease"/>
            <person name="Wu L."/>
            <person name="Ma J."/>
        </authorList>
    </citation>
    <scope>NUCLEOTIDE SEQUENCE [LARGE SCALE GENOMIC DNA]</scope>
    <source>
        <strain evidence="2">NBRC 107710</strain>
    </source>
</reference>
<keyword evidence="2" id="KW-1185">Reference proteome</keyword>
<dbReference type="Proteomes" id="UP001156881">
    <property type="component" value="Unassembled WGS sequence"/>
</dbReference>
<evidence type="ECO:0000313" key="2">
    <source>
        <dbReference type="Proteomes" id="UP001156881"/>
    </source>
</evidence>
<accession>A0ABQ6DCL3</accession>
<evidence type="ECO:0008006" key="3">
    <source>
        <dbReference type="Google" id="ProtNLM"/>
    </source>
</evidence>
<evidence type="ECO:0000313" key="1">
    <source>
        <dbReference type="EMBL" id="GLS46971.1"/>
    </source>
</evidence>
<dbReference type="EMBL" id="BSPG01000065">
    <property type="protein sequence ID" value="GLS46971.1"/>
    <property type="molecule type" value="Genomic_DNA"/>
</dbReference>
<sequence>MPRLSTLSLHLSTLDSRTARPAAKVADPELWAAEHKVWALEVKRRAGSRCQWHGRGVHLFADRIVERKGGRAALDPANGQALCPMYHQVKTARTRAARMEA</sequence>
<comment type="caution">
    <text evidence="1">The sequence shown here is derived from an EMBL/GenBank/DDBJ whole genome shotgun (WGS) entry which is preliminary data.</text>
</comment>
<gene>
    <name evidence="1" type="ORF">GCM10007884_49710</name>
</gene>